<dbReference type="AlphaFoldDB" id="A0A134B824"/>
<dbReference type="InterPro" id="IPR000531">
    <property type="entry name" value="Beta-barrel_TonB"/>
</dbReference>
<evidence type="ECO:0000256" key="4">
    <source>
        <dbReference type="ARBA" id="ARBA00022692"/>
    </source>
</evidence>
<evidence type="ECO:0000313" key="14">
    <source>
        <dbReference type="Proteomes" id="UP000070224"/>
    </source>
</evidence>
<dbReference type="SUPFAM" id="SSF49464">
    <property type="entry name" value="Carboxypeptidase regulatory domain-like"/>
    <property type="match status" value="1"/>
</dbReference>
<evidence type="ECO:0000256" key="5">
    <source>
        <dbReference type="ARBA" id="ARBA00023077"/>
    </source>
</evidence>
<dbReference type="GO" id="GO:0009279">
    <property type="term" value="C:cell outer membrane"/>
    <property type="evidence" value="ECO:0007669"/>
    <property type="project" value="UniProtKB-SubCell"/>
</dbReference>
<dbReference type="Pfam" id="PF13715">
    <property type="entry name" value="CarbopepD_reg_2"/>
    <property type="match status" value="1"/>
</dbReference>
<keyword evidence="5 9" id="KW-0798">TonB box</keyword>
<keyword evidence="7 8" id="KW-0998">Cell outer membrane</keyword>
<comment type="caution">
    <text evidence="13">The sequence shown here is derived from an EMBL/GenBank/DDBJ whole genome shotgun (WGS) entry which is preliminary data.</text>
</comment>
<evidence type="ECO:0000256" key="10">
    <source>
        <dbReference type="SAM" id="SignalP"/>
    </source>
</evidence>
<evidence type="ECO:0000256" key="8">
    <source>
        <dbReference type="PROSITE-ProRule" id="PRU01360"/>
    </source>
</evidence>
<feature type="chain" id="PRO_5007462360" evidence="10">
    <location>
        <begin position="24"/>
        <end position="996"/>
    </location>
</feature>
<comment type="similarity">
    <text evidence="8 9">Belongs to the TonB-dependent receptor family.</text>
</comment>
<dbReference type="EMBL" id="LSDK01000079">
    <property type="protein sequence ID" value="KXB76081.1"/>
    <property type="molecule type" value="Genomic_DNA"/>
</dbReference>
<dbReference type="PATRIC" id="fig|322095.3.peg.1155"/>
<organism evidence="13 14">
    <name type="scientific">Porphyromonas somerae</name>
    <dbReference type="NCBI Taxonomy" id="322095"/>
    <lineage>
        <taxon>Bacteria</taxon>
        <taxon>Pseudomonadati</taxon>
        <taxon>Bacteroidota</taxon>
        <taxon>Bacteroidia</taxon>
        <taxon>Bacteroidales</taxon>
        <taxon>Porphyromonadaceae</taxon>
        <taxon>Porphyromonas</taxon>
    </lineage>
</organism>
<dbReference type="NCBIfam" id="TIGR04057">
    <property type="entry name" value="SusC_RagA_signa"/>
    <property type="match status" value="1"/>
</dbReference>
<keyword evidence="2 8" id="KW-0813">Transport</keyword>
<dbReference type="Pfam" id="PF07715">
    <property type="entry name" value="Plug"/>
    <property type="match status" value="1"/>
</dbReference>
<dbReference type="InterPro" id="IPR037066">
    <property type="entry name" value="Plug_dom_sf"/>
</dbReference>
<evidence type="ECO:0000256" key="1">
    <source>
        <dbReference type="ARBA" id="ARBA00004571"/>
    </source>
</evidence>
<dbReference type="Gene3D" id="2.60.40.1120">
    <property type="entry name" value="Carboxypeptidase-like, regulatory domain"/>
    <property type="match status" value="1"/>
</dbReference>
<dbReference type="InterPro" id="IPR008969">
    <property type="entry name" value="CarboxyPept-like_regulatory"/>
</dbReference>
<comment type="subcellular location">
    <subcellularLocation>
        <location evidence="1 8">Cell outer membrane</location>
        <topology evidence="1 8">Multi-pass membrane protein</topology>
    </subcellularLocation>
</comment>
<dbReference type="STRING" id="322095.HMPREF3185_01170"/>
<accession>A0A134B824</accession>
<dbReference type="InterPro" id="IPR023997">
    <property type="entry name" value="TonB-dep_OMP_SusC/RagA_CS"/>
</dbReference>
<dbReference type="RefSeq" id="WP_060935463.1">
    <property type="nucleotide sequence ID" value="NZ_KQ960446.1"/>
</dbReference>
<dbReference type="NCBIfam" id="TIGR04056">
    <property type="entry name" value="OMP_RagA_SusC"/>
    <property type="match status" value="1"/>
</dbReference>
<dbReference type="Proteomes" id="UP000070224">
    <property type="component" value="Unassembled WGS sequence"/>
</dbReference>
<proteinExistence type="inferred from homology"/>
<keyword evidence="4 8" id="KW-0812">Transmembrane</keyword>
<reference evidence="14" key="1">
    <citation type="submission" date="2016-01" db="EMBL/GenBank/DDBJ databases">
        <authorList>
            <person name="Mitreva M."/>
            <person name="Pepin K.H."/>
            <person name="Mihindukulasuriya K.A."/>
            <person name="Fulton R."/>
            <person name="Fronick C."/>
            <person name="O'Laughlin M."/>
            <person name="Miner T."/>
            <person name="Herter B."/>
            <person name="Rosa B.A."/>
            <person name="Cordes M."/>
            <person name="Tomlinson C."/>
            <person name="Wollam A."/>
            <person name="Palsikar V.B."/>
            <person name="Mardis E.R."/>
            <person name="Wilson R.K."/>
        </authorList>
    </citation>
    <scope>NUCLEOTIDE SEQUENCE [LARGE SCALE GENOMIC DNA]</scope>
    <source>
        <strain evidence="14">KA00683</strain>
    </source>
</reference>
<dbReference type="InterPro" id="IPR023996">
    <property type="entry name" value="TonB-dep_OMP_SusC/RagA"/>
</dbReference>
<evidence type="ECO:0000256" key="6">
    <source>
        <dbReference type="ARBA" id="ARBA00023136"/>
    </source>
</evidence>
<name>A0A134B824_9PORP</name>
<dbReference type="OrthoDB" id="1108421at2"/>
<keyword evidence="13" id="KW-0675">Receptor</keyword>
<evidence type="ECO:0000259" key="11">
    <source>
        <dbReference type="Pfam" id="PF00593"/>
    </source>
</evidence>
<evidence type="ECO:0000256" key="3">
    <source>
        <dbReference type="ARBA" id="ARBA00022452"/>
    </source>
</evidence>
<evidence type="ECO:0000313" key="13">
    <source>
        <dbReference type="EMBL" id="KXB76081.1"/>
    </source>
</evidence>
<dbReference type="SUPFAM" id="SSF56935">
    <property type="entry name" value="Porins"/>
    <property type="match status" value="1"/>
</dbReference>
<dbReference type="InterPro" id="IPR036942">
    <property type="entry name" value="Beta-barrel_TonB_sf"/>
</dbReference>
<dbReference type="Gene3D" id="2.40.170.20">
    <property type="entry name" value="TonB-dependent receptor, beta-barrel domain"/>
    <property type="match status" value="1"/>
</dbReference>
<dbReference type="Gene3D" id="2.170.130.10">
    <property type="entry name" value="TonB-dependent receptor, plug domain"/>
    <property type="match status" value="1"/>
</dbReference>
<feature type="domain" description="TonB-dependent receptor plug" evidence="12">
    <location>
        <begin position="117"/>
        <end position="231"/>
    </location>
</feature>
<protein>
    <submittedName>
        <fullName evidence="13">TonB-dependent receptor plug domain protein</fullName>
    </submittedName>
</protein>
<keyword evidence="14" id="KW-1185">Reference proteome</keyword>
<evidence type="ECO:0000256" key="7">
    <source>
        <dbReference type="ARBA" id="ARBA00023237"/>
    </source>
</evidence>
<feature type="signal peptide" evidence="10">
    <location>
        <begin position="1"/>
        <end position="23"/>
    </location>
</feature>
<dbReference type="InterPro" id="IPR012910">
    <property type="entry name" value="Plug_dom"/>
</dbReference>
<evidence type="ECO:0000259" key="12">
    <source>
        <dbReference type="Pfam" id="PF07715"/>
    </source>
</evidence>
<dbReference type="PROSITE" id="PS52016">
    <property type="entry name" value="TONB_DEPENDENT_REC_3"/>
    <property type="match status" value="1"/>
</dbReference>
<keyword evidence="3 8" id="KW-1134">Transmembrane beta strand</keyword>
<feature type="domain" description="TonB-dependent receptor-like beta-barrel" evidence="11">
    <location>
        <begin position="395"/>
        <end position="962"/>
    </location>
</feature>
<evidence type="ECO:0000256" key="9">
    <source>
        <dbReference type="RuleBase" id="RU003357"/>
    </source>
</evidence>
<dbReference type="Pfam" id="PF00593">
    <property type="entry name" value="TonB_dep_Rec_b-barrel"/>
    <property type="match status" value="1"/>
</dbReference>
<keyword evidence="10" id="KW-0732">Signal</keyword>
<dbReference type="InterPro" id="IPR039426">
    <property type="entry name" value="TonB-dep_rcpt-like"/>
</dbReference>
<sequence>MKAILRLTYLCLSLLFLSLTASAQDVQVKGQVVDDKGEAVIGASVKVKETPQGVITDINGNFSVRAPKNGHLIISSVGYTTKTVALSGATLPLKIVLSESAENLKEVVVVGYGSMQKKDLTGSVSTLNAKNFQKGAISTASDLLVGKIAGVQITPEGSPGAGGRIRIRGGASLNASNDPLIVIDGVPIENTAVSGAPSILSSLNPQDIASMNVLKDASATAIYGSRASNGVIMITTKRGKVGQKTQIAVSVQNSLSEAARRVRVLSADEYRTLIQRISPSTASKLGTANTDWQDEIYQLAYGGDYNVSVSGAAGKLPYRVSTGFYHQEGVLKTDKMNRFSGDISLNPRLFDNHLSIDASVKLSATHNRFANKDAIGAAVQFDPTRPVRDADAAYQPFGGYWAWLDNGNLQTLAPRNPVALLNQKEDISDVFRTISNLKIDYKLHFLPELKLNVNLGYDYASGKGTVVIPENSSLGWQRYTLKQAGQPDVYKSGTNNAYDQRKRSLLFDFYANYVKELRSLKSRVDVMAGYSYQDWKTFVHNTPDYTYDKTLVSTPVYEYDYPQNTLVSFYGRLNYSLMDRYLFTATVRADGSSRFSKENRWGIFPALALAWRMNQENFLKNVSWIDDLKLRLGYGVTGQQDGIGNYTYLPFYSLSTNTATYQFGDQYYNMLRPAAYDANIHWEQTATYNVGLDYSFIKGRLSGTLDFYQKKTSDLLNEIPTPAGANFSNRILTNVGNISSKGFEFSINATPVQTKRLTWDVSYNISSNSTRITKLNAVEVPGYQGVPTGGVTGGTGTNVQIHSVGYAPGTFFVYEQKYDANGKPLEGQFVDRHEDGVINELDKYRAHNPEPKVTMGFSTSLAFDRWTLSTSLRSGRGNYIYDNVSAYMATHTAVLNSGQYFRNTTPEINVSDFQTNSDKQIISDYYLHRASYLKMDNLTLAYDFGRILGRANLRASATVQNVFTLSSYKGLDPERAIDFSLYPIPRTYSLNLSLTL</sequence>
<evidence type="ECO:0000256" key="2">
    <source>
        <dbReference type="ARBA" id="ARBA00022448"/>
    </source>
</evidence>
<keyword evidence="6 8" id="KW-0472">Membrane</keyword>
<gene>
    <name evidence="13" type="ORF">HMPREF3185_01170</name>
</gene>